<feature type="domain" description="HTH crp-type" evidence="4">
    <location>
        <begin position="153"/>
        <end position="224"/>
    </location>
</feature>
<dbReference type="SMART" id="SM00419">
    <property type="entry name" value="HTH_CRP"/>
    <property type="match status" value="1"/>
</dbReference>
<dbReference type="Pfam" id="PF13545">
    <property type="entry name" value="HTH_Crp_2"/>
    <property type="match status" value="1"/>
</dbReference>
<evidence type="ECO:0000256" key="2">
    <source>
        <dbReference type="ARBA" id="ARBA00023125"/>
    </source>
</evidence>
<evidence type="ECO:0000259" key="4">
    <source>
        <dbReference type="PROSITE" id="PS51063"/>
    </source>
</evidence>
<organism evidence="5 6">
    <name type="scientific">Shewanella sediminis (strain HAW-EB3)</name>
    <dbReference type="NCBI Taxonomy" id="425104"/>
    <lineage>
        <taxon>Bacteria</taxon>
        <taxon>Pseudomonadati</taxon>
        <taxon>Pseudomonadota</taxon>
        <taxon>Gammaproteobacteria</taxon>
        <taxon>Alteromonadales</taxon>
        <taxon>Shewanellaceae</taxon>
        <taxon>Shewanella</taxon>
    </lineage>
</organism>
<keyword evidence="1" id="KW-0805">Transcription regulation</keyword>
<dbReference type="GO" id="GO:0006355">
    <property type="term" value="P:regulation of DNA-templated transcription"/>
    <property type="evidence" value="ECO:0007669"/>
    <property type="project" value="InterPro"/>
</dbReference>
<reference evidence="5 6" key="1">
    <citation type="submission" date="2007-08" db="EMBL/GenBank/DDBJ databases">
        <title>Complete sequence of Shewanella sediminis HAW-EB3.</title>
        <authorList>
            <consortium name="US DOE Joint Genome Institute"/>
            <person name="Copeland A."/>
            <person name="Lucas S."/>
            <person name="Lapidus A."/>
            <person name="Barry K."/>
            <person name="Glavina del Rio T."/>
            <person name="Dalin E."/>
            <person name="Tice H."/>
            <person name="Pitluck S."/>
            <person name="Chertkov O."/>
            <person name="Brettin T."/>
            <person name="Bruce D."/>
            <person name="Detter J.C."/>
            <person name="Han C."/>
            <person name="Schmutz J."/>
            <person name="Larimer F."/>
            <person name="Land M."/>
            <person name="Hauser L."/>
            <person name="Kyrpides N."/>
            <person name="Kim E."/>
            <person name="Zhao J.-S."/>
            <person name="Richardson P."/>
        </authorList>
    </citation>
    <scope>NUCLEOTIDE SEQUENCE [LARGE SCALE GENOMIC DNA]</scope>
    <source>
        <strain evidence="5 6">HAW-EB3</strain>
    </source>
</reference>
<dbReference type="Gene3D" id="2.60.120.10">
    <property type="entry name" value="Jelly Rolls"/>
    <property type="match status" value="1"/>
</dbReference>
<accession>A8FZL6</accession>
<evidence type="ECO:0000256" key="1">
    <source>
        <dbReference type="ARBA" id="ARBA00023015"/>
    </source>
</evidence>
<sequence length="246" mass="28103">MRWPKVKPVIDSALSNKLQWRTELSPELINKLLSIAQLRSKLTASELDDSSIAHQGISFILEGTVTICMQTPNLKTVNNIVMGQGDWFGSYDIKNAGYTPFFLTEIEPVRLIHFENSDLQRLAGENIEIYKWFHSLSFEAKAKWLQSQLMMSENLPSRIVYLLIELAAHIPFITGQIPKLSVSQQQISQITGIARQRVNETIKLLEKEKLVHLERGCIYLTDLTGLGNKLEDVDLSIRDPRRSQQR</sequence>
<keyword evidence="6" id="KW-1185">Reference proteome</keyword>
<dbReference type="HOGENOM" id="CLU_1128450_0_0_6"/>
<dbReference type="SUPFAM" id="SSF51206">
    <property type="entry name" value="cAMP-binding domain-like"/>
    <property type="match status" value="1"/>
</dbReference>
<dbReference type="PROSITE" id="PS51063">
    <property type="entry name" value="HTH_CRP_2"/>
    <property type="match status" value="1"/>
</dbReference>
<name>A8FZL6_SHESH</name>
<dbReference type="EMBL" id="CP000821">
    <property type="protein sequence ID" value="ABV38289.1"/>
    <property type="molecule type" value="Genomic_DNA"/>
</dbReference>
<dbReference type="AlphaFoldDB" id="A8FZL6"/>
<evidence type="ECO:0000256" key="3">
    <source>
        <dbReference type="ARBA" id="ARBA00023163"/>
    </source>
</evidence>
<evidence type="ECO:0000313" key="6">
    <source>
        <dbReference type="Proteomes" id="UP000002015"/>
    </source>
</evidence>
<dbReference type="GO" id="GO:0003677">
    <property type="term" value="F:DNA binding"/>
    <property type="evidence" value="ECO:0007669"/>
    <property type="project" value="UniProtKB-KW"/>
</dbReference>
<gene>
    <name evidence="5" type="ordered locus">Ssed_3685</name>
</gene>
<dbReference type="eggNOG" id="ENOG5032P9E">
    <property type="taxonomic scope" value="Bacteria"/>
</dbReference>
<keyword evidence="2" id="KW-0238">DNA-binding</keyword>
<dbReference type="SUPFAM" id="SSF46785">
    <property type="entry name" value="Winged helix' DNA-binding domain"/>
    <property type="match status" value="1"/>
</dbReference>
<proteinExistence type="predicted"/>
<dbReference type="KEGG" id="sse:Ssed_3685"/>
<evidence type="ECO:0000313" key="5">
    <source>
        <dbReference type="EMBL" id="ABV38289.1"/>
    </source>
</evidence>
<keyword evidence="3" id="KW-0804">Transcription</keyword>
<dbReference type="Proteomes" id="UP000002015">
    <property type="component" value="Chromosome"/>
</dbReference>
<dbReference type="InterPro" id="IPR014710">
    <property type="entry name" value="RmlC-like_jellyroll"/>
</dbReference>
<dbReference type="InterPro" id="IPR036390">
    <property type="entry name" value="WH_DNA-bd_sf"/>
</dbReference>
<protein>
    <submittedName>
        <fullName evidence="5">cAMP-binding protein-catabolite gene activator and regulatory subunit of cAMP-dependent protein kinase-like protein</fullName>
    </submittedName>
</protein>
<dbReference type="InterPro" id="IPR012318">
    <property type="entry name" value="HTH_CRP"/>
</dbReference>
<dbReference type="STRING" id="425104.Ssed_3685"/>
<dbReference type="InterPro" id="IPR018490">
    <property type="entry name" value="cNMP-bd_dom_sf"/>
</dbReference>